<protein>
    <recommendedName>
        <fullName evidence="4">MH2 domain-containing protein</fullName>
    </recommendedName>
</protein>
<gene>
    <name evidence="2" type="ORF">GZH46_02946</name>
</gene>
<dbReference type="EMBL" id="JAIFTH010001391">
    <property type="protein sequence ID" value="KAG9508554.1"/>
    <property type="molecule type" value="Genomic_DNA"/>
</dbReference>
<keyword evidence="3" id="KW-1185">Reference proteome</keyword>
<feature type="region of interest" description="Disordered" evidence="1">
    <location>
        <begin position="269"/>
        <end position="292"/>
    </location>
</feature>
<sequence length="917" mass="98185">GCRIKIDDAGNILIKRRSRANVFICGLGPGNDQHSALGDFEPINGVGSVNKANSNNNNINNGIDIGKKATASQGSSASSGSSDSYVGVTNSNVSSSDANDTFYGIVSGNTNQHSPIGRGGNNNNISNGNGTGNNSGMRRSCLRALNLDEPVKLFDMKAFQKSLAHELRRPSYINRRRLKNECISIVSFVVDDRKLLNLPSWVMIINIVALDLLRSKLGFYSDELSGGCGGSDDLFISNARLLSSVTHIEEEEDDDDNFSLASSPQLHSPTNCCKSHEHSRSRPQSNSTDNANACATASSAANSNECLECCRHAASDANINVNHKQDHARRNVVNNDNDDLGYHDLYLHDRQQQSSTECTNEITAGKTRSVASPPQQQQHSVAAAKKAFAHAAAIGAYNTRAIHHDLALINHKHDLQSAALSSGFESHASTSTTPSSSSSSLEAKNVEAAAAPMTSVSDNALDADKASTSASCDSCHNCPDCQQTTSAPTLEACASFESDHMIDARTGAEQRCGIECSMQNNQIDIGDANDMVLRGQRPPKLPLRYSGPRPLLSASSNVPPRTNDAHMNRRIAAAAVSSSSSEFSVAQHNMAAIMNNHNQQRRLPPGIPAHAQLAPPATQRQVLRYLQGHADVPVIVAGNDLMAARAARVTCLQRPLPILPGSALVTRGGPGSKAASNTPEENLYYCGFQARVPQTRTTDSANNNGANSGANIVTSTGEHNKRAGYLDQFIVGKGTPYRSRKAYAAPAPPAMTNYSANNYKQHAYGGYGPNGSGASNNTRLHRDPNNAMFLSADNLHRLKASTTNMISSVPWATTHDSASTHGISSSSASICLLNSGVVQTTSNHGVNQSEDKQQQQQQPSSSKKKRSRIRLFSLTSSSSSSSSSKFNEKCKTNKDKDKNDKENNDFNNQKRSKARKS</sequence>
<dbReference type="Proteomes" id="UP000825002">
    <property type="component" value="Unassembled WGS sequence"/>
</dbReference>
<evidence type="ECO:0008006" key="4">
    <source>
        <dbReference type="Google" id="ProtNLM"/>
    </source>
</evidence>
<dbReference type="Gene3D" id="2.60.200.10">
    <property type="match status" value="1"/>
</dbReference>
<evidence type="ECO:0000256" key="1">
    <source>
        <dbReference type="SAM" id="MobiDB-lite"/>
    </source>
</evidence>
<proteinExistence type="predicted"/>
<dbReference type="InterPro" id="IPR008984">
    <property type="entry name" value="SMAD_FHA_dom_sf"/>
</dbReference>
<accession>A0ABQ7S563</accession>
<dbReference type="PANTHER" id="PTHR22742:SF2">
    <property type="entry name" value="EXPANSION, ISOFORM A-RELATED"/>
    <property type="match status" value="1"/>
</dbReference>
<evidence type="ECO:0000313" key="3">
    <source>
        <dbReference type="Proteomes" id="UP000825002"/>
    </source>
</evidence>
<feature type="non-terminal residue" evidence="2">
    <location>
        <position position="1"/>
    </location>
</feature>
<name>A0ABQ7S563_9ACAR</name>
<feature type="region of interest" description="Disordered" evidence="1">
    <location>
        <begin position="112"/>
        <end position="133"/>
    </location>
</feature>
<feature type="compositionally biased region" description="Low complexity" evidence="1">
    <location>
        <begin position="429"/>
        <end position="440"/>
    </location>
</feature>
<reference evidence="2 3" key="1">
    <citation type="submission" date="2020-10" db="EMBL/GenBank/DDBJ databases">
        <authorList>
            <person name="Klimov P.B."/>
            <person name="Dyachkov S.M."/>
            <person name="Chetverikov P.E."/>
        </authorList>
    </citation>
    <scope>NUCLEOTIDE SEQUENCE [LARGE SCALE GENOMIC DNA]</scope>
    <source>
        <strain evidence="2">BMOC 18-1129-001#AD2665</strain>
        <tissue evidence="2">Entire mites</tissue>
    </source>
</reference>
<evidence type="ECO:0000313" key="2">
    <source>
        <dbReference type="EMBL" id="KAG9508554.1"/>
    </source>
</evidence>
<dbReference type="PANTHER" id="PTHR22742">
    <property type="entry name" value="EXPANSION, ISOFORM A-RELATED"/>
    <property type="match status" value="1"/>
</dbReference>
<feature type="compositionally biased region" description="Basic and acidic residues" evidence="1">
    <location>
        <begin position="886"/>
        <end position="904"/>
    </location>
</feature>
<comment type="caution">
    <text evidence="2">The sequence shown here is derived from an EMBL/GenBank/DDBJ whole genome shotgun (WGS) entry which is preliminary data.</text>
</comment>
<feature type="compositionally biased region" description="Low complexity" evidence="1">
    <location>
        <begin position="121"/>
        <end position="133"/>
    </location>
</feature>
<feature type="region of interest" description="Disordered" evidence="1">
    <location>
        <begin position="842"/>
        <end position="917"/>
    </location>
</feature>
<dbReference type="SUPFAM" id="SSF49879">
    <property type="entry name" value="SMAD/FHA domain"/>
    <property type="match status" value="1"/>
</dbReference>
<dbReference type="InterPro" id="IPR017855">
    <property type="entry name" value="SMAD-like_dom_sf"/>
</dbReference>
<organism evidence="2 3">
    <name type="scientific">Fragariocoptes setiger</name>
    <dbReference type="NCBI Taxonomy" id="1670756"/>
    <lineage>
        <taxon>Eukaryota</taxon>
        <taxon>Metazoa</taxon>
        <taxon>Ecdysozoa</taxon>
        <taxon>Arthropoda</taxon>
        <taxon>Chelicerata</taxon>
        <taxon>Arachnida</taxon>
        <taxon>Acari</taxon>
        <taxon>Acariformes</taxon>
        <taxon>Trombidiformes</taxon>
        <taxon>Prostigmata</taxon>
        <taxon>Eupodina</taxon>
        <taxon>Eriophyoidea</taxon>
        <taxon>Phytoptidae</taxon>
        <taxon>Fragariocoptes</taxon>
    </lineage>
</organism>
<feature type="region of interest" description="Disordered" evidence="1">
    <location>
        <begin position="541"/>
        <end position="561"/>
    </location>
</feature>
<feature type="region of interest" description="Disordered" evidence="1">
    <location>
        <begin position="425"/>
        <end position="446"/>
    </location>
</feature>